<dbReference type="Pfam" id="PF02837">
    <property type="entry name" value="Glyco_hydro_2_N"/>
    <property type="match status" value="1"/>
</dbReference>
<feature type="signal peptide" evidence="4">
    <location>
        <begin position="1"/>
        <end position="21"/>
    </location>
</feature>
<dbReference type="InterPro" id="IPR036156">
    <property type="entry name" value="Beta-gal/glucu_dom_sf"/>
</dbReference>
<dbReference type="Gene3D" id="2.60.120.260">
    <property type="entry name" value="Galactose-binding domain-like"/>
    <property type="match status" value="1"/>
</dbReference>
<dbReference type="InterPro" id="IPR006101">
    <property type="entry name" value="Glyco_hydro_2"/>
</dbReference>
<comment type="caution">
    <text evidence="10">The sequence shown here is derived from an EMBL/GenBank/DDBJ whole genome shotgun (WGS) entry which is preliminary data.</text>
</comment>
<dbReference type="EMBL" id="VLLE01000002">
    <property type="protein sequence ID" value="TWI85139.1"/>
    <property type="molecule type" value="Genomic_DNA"/>
</dbReference>
<evidence type="ECO:0000313" key="11">
    <source>
        <dbReference type="Proteomes" id="UP000316167"/>
    </source>
</evidence>
<dbReference type="PRINTS" id="PR00132">
    <property type="entry name" value="GLHYDRLASE2"/>
</dbReference>
<keyword evidence="3" id="KW-0326">Glycosidase</keyword>
<evidence type="ECO:0000259" key="8">
    <source>
        <dbReference type="Pfam" id="PF16355"/>
    </source>
</evidence>
<feature type="chain" id="PRO_5022061931" evidence="4">
    <location>
        <begin position="22"/>
        <end position="805"/>
    </location>
</feature>
<proteinExistence type="inferred from homology"/>
<evidence type="ECO:0000259" key="6">
    <source>
        <dbReference type="Pfam" id="PF02836"/>
    </source>
</evidence>
<feature type="domain" description="DUF4982" evidence="8">
    <location>
        <begin position="626"/>
        <end position="684"/>
    </location>
</feature>
<dbReference type="InterPro" id="IPR051913">
    <property type="entry name" value="GH2_Domain-Containing"/>
</dbReference>
<dbReference type="Pfam" id="PF16355">
    <property type="entry name" value="DUF4982"/>
    <property type="match status" value="1"/>
</dbReference>
<feature type="domain" description="Glycoside hydrolase family 2 catalytic" evidence="6">
    <location>
        <begin position="302"/>
        <end position="454"/>
    </location>
</feature>
<evidence type="ECO:0000259" key="9">
    <source>
        <dbReference type="Pfam" id="PF18565"/>
    </source>
</evidence>
<dbReference type="SUPFAM" id="SSF49303">
    <property type="entry name" value="beta-Galactosidase/glucuronidase domain"/>
    <property type="match status" value="1"/>
</dbReference>
<dbReference type="PANTHER" id="PTHR42732:SF1">
    <property type="entry name" value="BETA-MANNOSIDASE"/>
    <property type="match status" value="1"/>
</dbReference>
<dbReference type="InterPro" id="IPR013783">
    <property type="entry name" value="Ig-like_fold"/>
</dbReference>
<dbReference type="RefSeq" id="WP_144883784.1">
    <property type="nucleotide sequence ID" value="NZ_VLLE01000002.1"/>
</dbReference>
<evidence type="ECO:0000256" key="3">
    <source>
        <dbReference type="ARBA" id="ARBA00023295"/>
    </source>
</evidence>
<dbReference type="InterPro" id="IPR032311">
    <property type="entry name" value="DUF4982"/>
</dbReference>
<keyword evidence="2" id="KW-0378">Hydrolase</keyword>
<dbReference type="SUPFAM" id="SSF49785">
    <property type="entry name" value="Galactose-binding domain-like"/>
    <property type="match status" value="1"/>
</dbReference>
<protein>
    <submittedName>
        <fullName evidence="10">Beta-galactosidase</fullName>
    </submittedName>
</protein>
<accession>A0A562SV01</accession>
<dbReference type="Gene3D" id="3.20.20.80">
    <property type="entry name" value="Glycosidases"/>
    <property type="match status" value="1"/>
</dbReference>
<dbReference type="AlphaFoldDB" id="A0A562SV01"/>
<keyword evidence="11" id="KW-1185">Reference proteome</keyword>
<dbReference type="PROSITE" id="PS00608">
    <property type="entry name" value="GLYCOSYL_HYDROL_F2_2"/>
    <property type="match status" value="1"/>
</dbReference>
<dbReference type="InterPro" id="IPR008979">
    <property type="entry name" value="Galactose-bd-like_sf"/>
</dbReference>
<reference evidence="10 11" key="1">
    <citation type="journal article" date="2015" name="Stand. Genomic Sci.">
        <title>Genomic Encyclopedia of Bacterial and Archaeal Type Strains, Phase III: the genomes of soil and plant-associated and newly described type strains.</title>
        <authorList>
            <person name="Whitman W.B."/>
            <person name="Woyke T."/>
            <person name="Klenk H.P."/>
            <person name="Zhou Y."/>
            <person name="Lilburn T.G."/>
            <person name="Beck B.J."/>
            <person name="De Vos P."/>
            <person name="Vandamme P."/>
            <person name="Eisen J.A."/>
            <person name="Garrity G."/>
            <person name="Hugenholtz P."/>
            <person name="Kyrpides N.C."/>
        </authorList>
    </citation>
    <scope>NUCLEOTIDE SEQUENCE [LARGE SCALE GENOMIC DNA]</scope>
    <source>
        <strain evidence="10 11">CGMCC 1.7271</strain>
    </source>
</reference>
<dbReference type="Pfam" id="PF02836">
    <property type="entry name" value="Glyco_hydro_2_C"/>
    <property type="match status" value="1"/>
</dbReference>
<dbReference type="SUPFAM" id="SSF49373">
    <property type="entry name" value="Invasin/intimin cell-adhesion fragments"/>
    <property type="match status" value="1"/>
</dbReference>
<dbReference type="InterPro" id="IPR017853">
    <property type="entry name" value="GH"/>
</dbReference>
<evidence type="ECO:0000259" key="7">
    <source>
        <dbReference type="Pfam" id="PF02837"/>
    </source>
</evidence>
<feature type="domain" description="Glycoside hydrolase family 2 immunoglobulin-like beta-sandwich" evidence="5">
    <location>
        <begin position="187"/>
        <end position="293"/>
    </location>
</feature>
<dbReference type="InterPro" id="IPR008964">
    <property type="entry name" value="Invasin/intimin_cell_adhesion"/>
</dbReference>
<gene>
    <name evidence="10" type="ORF">IQ13_0296</name>
</gene>
<dbReference type="OrthoDB" id="9801077at2"/>
<evidence type="ECO:0000256" key="1">
    <source>
        <dbReference type="ARBA" id="ARBA00007401"/>
    </source>
</evidence>
<dbReference type="GO" id="GO:0004553">
    <property type="term" value="F:hydrolase activity, hydrolyzing O-glycosyl compounds"/>
    <property type="evidence" value="ECO:0007669"/>
    <property type="project" value="InterPro"/>
</dbReference>
<organism evidence="10 11">
    <name type="scientific">Lacibacter cauensis</name>
    <dbReference type="NCBI Taxonomy" id="510947"/>
    <lineage>
        <taxon>Bacteria</taxon>
        <taxon>Pseudomonadati</taxon>
        <taxon>Bacteroidota</taxon>
        <taxon>Chitinophagia</taxon>
        <taxon>Chitinophagales</taxon>
        <taxon>Chitinophagaceae</taxon>
        <taxon>Lacibacter</taxon>
    </lineage>
</organism>
<evidence type="ECO:0000256" key="4">
    <source>
        <dbReference type="SAM" id="SignalP"/>
    </source>
</evidence>
<dbReference type="Gene3D" id="2.60.40.10">
    <property type="entry name" value="Immunoglobulins"/>
    <property type="match status" value="3"/>
</dbReference>
<name>A0A562SV01_9BACT</name>
<feature type="domain" description="Glycosyl hydrolases family 2 sugar binding" evidence="7">
    <location>
        <begin position="83"/>
        <end position="178"/>
    </location>
</feature>
<dbReference type="SUPFAM" id="SSF51445">
    <property type="entry name" value="(Trans)glycosidases"/>
    <property type="match status" value="1"/>
</dbReference>
<dbReference type="PANTHER" id="PTHR42732">
    <property type="entry name" value="BETA-GALACTOSIDASE"/>
    <property type="match status" value="1"/>
</dbReference>
<dbReference type="InterPro" id="IPR006104">
    <property type="entry name" value="Glyco_hydro_2_N"/>
</dbReference>
<dbReference type="Proteomes" id="UP000316167">
    <property type="component" value="Unassembled WGS sequence"/>
</dbReference>
<feature type="domain" description="Glycoside hydrolase family 2" evidence="9">
    <location>
        <begin position="699"/>
        <end position="799"/>
    </location>
</feature>
<dbReference type="InterPro" id="IPR006103">
    <property type="entry name" value="Glyco_hydro_2_cat"/>
</dbReference>
<keyword evidence="4" id="KW-0732">Signal</keyword>
<comment type="similarity">
    <text evidence="1">Belongs to the glycosyl hydrolase 2 family.</text>
</comment>
<dbReference type="Pfam" id="PF18565">
    <property type="entry name" value="Glyco_hydro2_C5"/>
    <property type="match status" value="1"/>
</dbReference>
<dbReference type="InterPro" id="IPR006102">
    <property type="entry name" value="Ig-like_GH2"/>
</dbReference>
<sequence length="805" mass="89831">MKLNKHTLLVIALLLSLFSTAQVRSVVDFNNGWKFLLGNDSLASNANYNDAKWRSLNLPHDWSIESNFSSSFPATNQGGALPGGIGWYRKTFTVPASSADKKIRIEFDGVYKNSEVWINGHYLGKRPYGYVNFSYDLTPYLNYGKPNVLAVKVDNSLQPDSRWYSGSGIYRDVKLVTTSKVAIAEAGVFITTPVINQSKATVSIQYTVTNTGKQNEIVNLYTDVYDAAGKKVATSKNIVKRTIPVGGYSYASQLQINAPILWSIAKPYLYKAVTRIERNGQLIDEVKTTFGIRSFRFDAANGFFLNNQPLKIQGVCMHHDLGALGAAYNHAAAKRQLTILKEMGVNAIRFSHNPPAAAILDLCDEMGFLVQVEAFDMWKKKKNKFDYNLYFDEWHARDIQAMVLRDRNHPSVFMWSIGNEIREQFDSTGTTIAKRLVDLVKAIDTTRPVTCALTENFPEKNFIWKSGALDVLGFNYKLYDYADLPKRFPGQSFVATETASALASRGSYDMPSDSNRLWPPDGKTPTVKGNADMSVSAYDHVYAYWGSSHEAALLAVNKYKFMSGMFVWSGFDFIGEPVPYAWPARSSYYGIVDLAGLPKDVYYLYQSEWTTKPVLHLFPHWNWNKGDTVDVWAYYNNADEVELFLNGKSLGSKSKTTDVLHVMWRVPYQPGIIKAVSKKNGKIILTKEIRTAGAPAKILLTADKSKLKANGKDLSFITVKLVDKDGNLVPDADQLLQISVTGAGLLAGTDNGFPADSSSFKNPRRKTWKGMALAIVQSHVKKGNITVLVKADGLKQAMFTLRTED</sequence>
<dbReference type="InterPro" id="IPR023232">
    <property type="entry name" value="Glyco_hydro_2_AS"/>
</dbReference>
<dbReference type="Pfam" id="PF00703">
    <property type="entry name" value="Glyco_hydro_2"/>
    <property type="match status" value="1"/>
</dbReference>
<evidence type="ECO:0000256" key="2">
    <source>
        <dbReference type="ARBA" id="ARBA00022801"/>
    </source>
</evidence>
<dbReference type="GO" id="GO:0005975">
    <property type="term" value="P:carbohydrate metabolic process"/>
    <property type="evidence" value="ECO:0007669"/>
    <property type="project" value="InterPro"/>
</dbReference>
<evidence type="ECO:0000313" key="10">
    <source>
        <dbReference type="EMBL" id="TWI85139.1"/>
    </source>
</evidence>
<evidence type="ECO:0000259" key="5">
    <source>
        <dbReference type="Pfam" id="PF00703"/>
    </source>
</evidence>
<dbReference type="InterPro" id="IPR040605">
    <property type="entry name" value="Glyco_hydro2_dom5"/>
</dbReference>